<sequence>MPLLTPQPHCIQYVWQYMEYMDTQGLYMDTTLPLSCLYLGFPFSDSNAAVWEHTEGSMKALGEGGGEGVQVSHMIEELIKGYQARFIVYIYSEKLDRRL</sequence>
<proteinExistence type="predicted"/>
<organism evidence="1 2">
    <name type="scientific">Engystomops pustulosus</name>
    <name type="common">Tungara frog</name>
    <name type="synonym">Physalaemus pustulosus</name>
    <dbReference type="NCBI Taxonomy" id="76066"/>
    <lineage>
        <taxon>Eukaryota</taxon>
        <taxon>Metazoa</taxon>
        <taxon>Chordata</taxon>
        <taxon>Craniata</taxon>
        <taxon>Vertebrata</taxon>
        <taxon>Euteleostomi</taxon>
        <taxon>Amphibia</taxon>
        <taxon>Batrachia</taxon>
        <taxon>Anura</taxon>
        <taxon>Neobatrachia</taxon>
        <taxon>Hyloidea</taxon>
        <taxon>Leptodactylidae</taxon>
        <taxon>Leiuperinae</taxon>
        <taxon>Engystomops</taxon>
    </lineage>
</organism>
<evidence type="ECO:0000313" key="2">
    <source>
        <dbReference type="Proteomes" id="UP000824782"/>
    </source>
</evidence>
<accession>A0AAV7AA72</accession>
<evidence type="ECO:0000313" key="1">
    <source>
        <dbReference type="EMBL" id="KAG8557650.1"/>
    </source>
</evidence>
<dbReference type="AlphaFoldDB" id="A0AAV7AA72"/>
<comment type="caution">
    <text evidence="1">The sequence shown here is derived from an EMBL/GenBank/DDBJ whole genome shotgun (WGS) entry which is preliminary data.</text>
</comment>
<protein>
    <submittedName>
        <fullName evidence="1">Uncharacterized protein</fullName>
    </submittedName>
</protein>
<keyword evidence="2" id="KW-1185">Reference proteome</keyword>
<name>A0AAV7AA72_ENGPU</name>
<gene>
    <name evidence="1" type="ORF">GDO81_016695</name>
</gene>
<reference evidence="1" key="1">
    <citation type="thesis" date="2020" institute="ProQuest LLC" country="789 East Eisenhower Parkway, Ann Arbor, MI, USA">
        <title>Comparative Genomics and Chromosome Evolution.</title>
        <authorList>
            <person name="Mudd A.B."/>
        </authorList>
    </citation>
    <scope>NUCLEOTIDE SEQUENCE</scope>
    <source>
        <strain evidence="1">237g6f4</strain>
        <tissue evidence="1">Blood</tissue>
    </source>
</reference>
<dbReference type="EMBL" id="WNYA01000008">
    <property type="protein sequence ID" value="KAG8557650.1"/>
    <property type="molecule type" value="Genomic_DNA"/>
</dbReference>
<dbReference type="Proteomes" id="UP000824782">
    <property type="component" value="Unassembled WGS sequence"/>
</dbReference>